<dbReference type="OrthoDB" id="8372817at2"/>
<keyword evidence="3" id="KW-0804">Transcription</keyword>
<evidence type="ECO:0000313" key="6">
    <source>
        <dbReference type="Proteomes" id="UP000315388"/>
    </source>
</evidence>
<dbReference type="Proteomes" id="UP000315388">
    <property type="component" value="Unassembled WGS sequence"/>
</dbReference>
<dbReference type="Gene3D" id="2.30.30.30">
    <property type="match status" value="1"/>
</dbReference>
<dbReference type="AlphaFoldDB" id="A0A502BN62"/>
<dbReference type="PANTHER" id="PTHR30265">
    <property type="entry name" value="RHO-INTERACTING TRANSCRIPTION TERMINATION FACTOR NUSG"/>
    <property type="match status" value="1"/>
</dbReference>
<dbReference type="SUPFAM" id="SSF82679">
    <property type="entry name" value="N-utilization substance G protein NusG, N-terminal domain"/>
    <property type="match status" value="1"/>
</dbReference>
<evidence type="ECO:0000256" key="1">
    <source>
        <dbReference type="ARBA" id="ARBA00022814"/>
    </source>
</evidence>
<reference evidence="5 6" key="1">
    <citation type="journal article" date="2003" name="Int. J. Syst. Evol. Microbiol.">
        <title>Towards a standardized format for the description of a novel species (of an established genus): Ochrobactrum gallinifaecis sp. nov.</title>
        <authorList>
            <person name="Kampfer P."/>
            <person name="Buczolits S."/>
            <person name="Albrecht A."/>
            <person name="Busse H.J."/>
            <person name="Stackebrandt E."/>
        </authorList>
    </citation>
    <scope>NUCLEOTIDE SEQUENCE [LARGE SCALE GENOMIC DNA]</scope>
    <source>
        <strain evidence="5 6">ISO 196</strain>
    </source>
</reference>
<gene>
    <name evidence="5" type="ORF">FHY56_10700</name>
</gene>
<feature type="domain" description="NusG-like N-terminal" evidence="4">
    <location>
        <begin position="48"/>
        <end position="149"/>
    </location>
</feature>
<dbReference type="GO" id="GO:0031564">
    <property type="term" value="P:transcription antitermination"/>
    <property type="evidence" value="ECO:0007669"/>
    <property type="project" value="UniProtKB-KW"/>
</dbReference>
<dbReference type="InterPro" id="IPR014722">
    <property type="entry name" value="Rib_uL2_dom2"/>
</dbReference>
<accession>A0A502BN62</accession>
<protein>
    <recommendedName>
        <fullName evidence="4">NusG-like N-terminal domain-containing protein</fullName>
    </recommendedName>
</protein>
<dbReference type="GO" id="GO:0006354">
    <property type="term" value="P:DNA-templated transcription elongation"/>
    <property type="evidence" value="ECO:0007669"/>
    <property type="project" value="InterPro"/>
</dbReference>
<evidence type="ECO:0000313" key="5">
    <source>
        <dbReference type="EMBL" id="TPF75179.1"/>
    </source>
</evidence>
<keyword evidence="1" id="KW-0889">Transcription antitermination</keyword>
<name>A0A502BN62_9HYPH</name>
<dbReference type="Gene3D" id="3.30.70.940">
    <property type="entry name" value="NusG, N-terminal domain"/>
    <property type="match status" value="1"/>
</dbReference>
<sequence>MMVIDQRQLNQADQIDLTRCYAKLDKSIIERKRRRNLIAKAAVRAGDDSPWLVLRVMTGKEIDVRDALDTVGIETLVPMKMGKEIRKRHRVIAPKKEPVFIGYILTRCVICNESLAALLGFEHVLGMLGGNDSPYLIENEKISIFKQKADEGHYDYEVPQQVFRRGMKVLIREGIFAGSTGEVVSGGATGKGNAVVDINFLGGSTPAIMPLAILAPL</sequence>
<proteinExistence type="predicted"/>
<comment type="caution">
    <text evidence="5">The sequence shown here is derived from an EMBL/GenBank/DDBJ whole genome shotgun (WGS) entry which is preliminary data.</text>
</comment>
<dbReference type="InterPro" id="IPR036735">
    <property type="entry name" value="NGN_dom_sf"/>
</dbReference>
<evidence type="ECO:0000256" key="2">
    <source>
        <dbReference type="ARBA" id="ARBA00023015"/>
    </source>
</evidence>
<dbReference type="CDD" id="cd08000">
    <property type="entry name" value="NGN"/>
    <property type="match status" value="1"/>
</dbReference>
<keyword evidence="2" id="KW-0805">Transcription regulation</keyword>
<organism evidence="5 6">
    <name type="scientific">Brucella gallinifaecis</name>
    <dbReference type="NCBI Taxonomy" id="215590"/>
    <lineage>
        <taxon>Bacteria</taxon>
        <taxon>Pseudomonadati</taxon>
        <taxon>Pseudomonadota</taxon>
        <taxon>Alphaproteobacteria</taxon>
        <taxon>Hyphomicrobiales</taxon>
        <taxon>Brucellaceae</taxon>
        <taxon>Brucella/Ochrobactrum group</taxon>
        <taxon>Brucella</taxon>
    </lineage>
</organism>
<dbReference type="SMART" id="SM00738">
    <property type="entry name" value="NGN"/>
    <property type="match status" value="1"/>
</dbReference>
<dbReference type="Pfam" id="PF02357">
    <property type="entry name" value="NusG"/>
    <property type="match status" value="1"/>
</dbReference>
<dbReference type="RefSeq" id="WP_140905154.1">
    <property type="nucleotide sequence ID" value="NZ_JBHTMD010000007.1"/>
</dbReference>
<dbReference type="EMBL" id="VEWJ01000006">
    <property type="protein sequence ID" value="TPF75179.1"/>
    <property type="molecule type" value="Genomic_DNA"/>
</dbReference>
<evidence type="ECO:0000256" key="3">
    <source>
        <dbReference type="ARBA" id="ARBA00023163"/>
    </source>
</evidence>
<dbReference type="InterPro" id="IPR006645">
    <property type="entry name" value="NGN-like_dom"/>
</dbReference>
<dbReference type="PANTHER" id="PTHR30265:SF4">
    <property type="entry name" value="KOW MOTIF FAMILY PROTEIN, EXPRESSED"/>
    <property type="match status" value="1"/>
</dbReference>
<dbReference type="InterPro" id="IPR043425">
    <property type="entry name" value="NusG-like"/>
</dbReference>
<keyword evidence="6" id="KW-1185">Reference proteome</keyword>
<evidence type="ECO:0000259" key="4">
    <source>
        <dbReference type="SMART" id="SM00738"/>
    </source>
</evidence>